<dbReference type="PANTHER" id="PTHR30537:SF58">
    <property type="entry name" value="HTH-TYPE TRANSCRIPTIONAL REGULATOR PERR"/>
    <property type="match status" value="1"/>
</dbReference>
<dbReference type="Pfam" id="PF00126">
    <property type="entry name" value="HTH_1"/>
    <property type="match status" value="1"/>
</dbReference>
<dbReference type="Gene3D" id="1.10.10.10">
    <property type="entry name" value="Winged helix-like DNA-binding domain superfamily/Winged helix DNA-binding domain"/>
    <property type="match status" value="1"/>
</dbReference>
<evidence type="ECO:0000256" key="2">
    <source>
        <dbReference type="ARBA" id="ARBA00023015"/>
    </source>
</evidence>
<feature type="domain" description="HTH lysR-type" evidence="5">
    <location>
        <begin position="7"/>
        <end position="64"/>
    </location>
</feature>
<dbReference type="InterPro" id="IPR036390">
    <property type="entry name" value="WH_DNA-bd_sf"/>
</dbReference>
<dbReference type="InterPro" id="IPR005119">
    <property type="entry name" value="LysR_subst-bd"/>
</dbReference>
<protein>
    <submittedName>
        <fullName evidence="6">HTH-type transcriptional regulator PerR</fullName>
    </submittedName>
</protein>
<comment type="caution">
    <text evidence="6">The sequence shown here is derived from an EMBL/GenBank/DDBJ whole genome shotgun (WGS) entry which is preliminary data.</text>
</comment>
<sequence>MSLLMHVPLSAVRSFEAAARRRSFKAAATELNLTASAVSHAIRKMEQALGVALFERNGQGVVPTPAGEALLEHVGRAFEELDRGLHLVAARGPQLLRLHCAPSFAAQWLTPRLARFLAAHPGFEVRLAAGMDYARFTTDEFDADIVYGPPRGEGLVVVPLCTETVRPLCDPVRAAAIREPADLLTQVLIQSDNKQVRWPLWFARNGLPAPRPLGVRFDRSFLAIAAAADGLGVALESTLLAERELASGRLVAPLLGRARDVDYVGHHLVFPAATRRRAPLRTFAQWMAQEMRIDLAADLA</sequence>
<dbReference type="Gene3D" id="3.40.190.10">
    <property type="entry name" value="Periplasmic binding protein-like II"/>
    <property type="match status" value="2"/>
</dbReference>
<reference evidence="6" key="1">
    <citation type="journal article" date="2021" name="Front. Microbiol.">
        <title>Comprehensive Comparative Genomics and Phenotyping of Methylobacterium Species.</title>
        <authorList>
            <person name="Alessa O."/>
            <person name="Ogura Y."/>
            <person name="Fujitani Y."/>
            <person name="Takami H."/>
            <person name="Hayashi T."/>
            <person name="Sahin N."/>
            <person name="Tani A."/>
        </authorList>
    </citation>
    <scope>NUCLEOTIDE SEQUENCE</scope>
    <source>
        <strain evidence="6">KCTC 52305</strain>
    </source>
</reference>
<dbReference type="SUPFAM" id="SSF46785">
    <property type="entry name" value="Winged helix' DNA-binding domain"/>
    <property type="match status" value="1"/>
</dbReference>
<dbReference type="PROSITE" id="PS50931">
    <property type="entry name" value="HTH_LYSR"/>
    <property type="match status" value="1"/>
</dbReference>
<dbReference type="Proteomes" id="UP001055167">
    <property type="component" value="Unassembled WGS sequence"/>
</dbReference>
<proteinExistence type="inferred from homology"/>
<dbReference type="EMBL" id="BPQH01000007">
    <property type="protein sequence ID" value="GJD49915.1"/>
    <property type="molecule type" value="Genomic_DNA"/>
</dbReference>
<organism evidence="6 7">
    <name type="scientific">Methylobacterium crusticola</name>
    <dbReference type="NCBI Taxonomy" id="1697972"/>
    <lineage>
        <taxon>Bacteria</taxon>
        <taxon>Pseudomonadati</taxon>
        <taxon>Pseudomonadota</taxon>
        <taxon>Alphaproteobacteria</taxon>
        <taxon>Hyphomicrobiales</taxon>
        <taxon>Methylobacteriaceae</taxon>
        <taxon>Methylobacterium</taxon>
    </lineage>
</organism>
<reference evidence="6" key="2">
    <citation type="submission" date="2021-08" db="EMBL/GenBank/DDBJ databases">
        <authorList>
            <person name="Tani A."/>
            <person name="Ola A."/>
            <person name="Ogura Y."/>
            <person name="Katsura K."/>
            <person name="Hayashi T."/>
        </authorList>
    </citation>
    <scope>NUCLEOTIDE SEQUENCE</scope>
    <source>
        <strain evidence="6">KCTC 52305</strain>
    </source>
</reference>
<dbReference type="CDD" id="cd08432">
    <property type="entry name" value="PBP2_GcdR_TrpI_HvrB_AmpR_like"/>
    <property type="match status" value="1"/>
</dbReference>
<dbReference type="Pfam" id="PF03466">
    <property type="entry name" value="LysR_substrate"/>
    <property type="match status" value="1"/>
</dbReference>
<keyword evidence="2" id="KW-0805">Transcription regulation</keyword>
<evidence type="ECO:0000256" key="1">
    <source>
        <dbReference type="ARBA" id="ARBA00009437"/>
    </source>
</evidence>
<evidence type="ECO:0000256" key="4">
    <source>
        <dbReference type="ARBA" id="ARBA00023163"/>
    </source>
</evidence>
<dbReference type="SUPFAM" id="SSF53850">
    <property type="entry name" value="Periplasmic binding protein-like II"/>
    <property type="match status" value="1"/>
</dbReference>
<evidence type="ECO:0000313" key="7">
    <source>
        <dbReference type="Proteomes" id="UP001055167"/>
    </source>
</evidence>
<keyword evidence="3" id="KW-0238">DNA-binding</keyword>
<dbReference type="PRINTS" id="PR00039">
    <property type="entry name" value="HTHLYSR"/>
</dbReference>
<dbReference type="InterPro" id="IPR000847">
    <property type="entry name" value="LysR_HTH_N"/>
</dbReference>
<dbReference type="PANTHER" id="PTHR30537">
    <property type="entry name" value="HTH-TYPE TRANSCRIPTIONAL REGULATOR"/>
    <property type="match status" value="1"/>
</dbReference>
<dbReference type="RefSeq" id="WP_420870311.1">
    <property type="nucleotide sequence ID" value="NZ_QOWC01000032.1"/>
</dbReference>
<evidence type="ECO:0000313" key="6">
    <source>
        <dbReference type="EMBL" id="GJD49915.1"/>
    </source>
</evidence>
<comment type="similarity">
    <text evidence="1">Belongs to the LysR transcriptional regulatory family.</text>
</comment>
<evidence type="ECO:0000259" key="5">
    <source>
        <dbReference type="PROSITE" id="PS50931"/>
    </source>
</evidence>
<gene>
    <name evidence="6" type="primary">perR</name>
    <name evidence="6" type="ORF">OPKNFCMD_2651</name>
</gene>
<accession>A0ABQ4QYW6</accession>
<evidence type="ECO:0000256" key="3">
    <source>
        <dbReference type="ARBA" id="ARBA00023125"/>
    </source>
</evidence>
<keyword evidence="4" id="KW-0804">Transcription</keyword>
<dbReference type="InterPro" id="IPR058163">
    <property type="entry name" value="LysR-type_TF_proteobact-type"/>
</dbReference>
<name>A0ABQ4QYW6_9HYPH</name>
<keyword evidence="7" id="KW-1185">Reference proteome</keyword>
<dbReference type="InterPro" id="IPR036388">
    <property type="entry name" value="WH-like_DNA-bd_sf"/>
</dbReference>